<organism evidence="1 2">
    <name type="scientific">Mycolicibacterium fortuitum</name>
    <name type="common">Mycobacterium fortuitum</name>
    <dbReference type="NCBI Taxonomy" id="1766"/>
    <lineage>
        <taxon>Bacteria</taxon>
        <taxon>Bacillati</taxon>
        <taxon>Actinomycetota</taxon>
        <taxon>Actinomycetes</taxon>
        <taxon>Mycobacteriales</taxon>
        <taxon>Mycobacteriaceae</taxon>
        <taxon>Mycolicibacterium</taxon>
    </lineage>
</organism>
<gene>
    <name evidence="1" type="ORF">A5742_10950</name>
</gene>
<sequence length="64" mass="7090">MCQLGLGFRFTAWAGPLADQCDSRASDFEDVSGVSVRHNDFSRRWNRIGIDRARHLVAVTVPAG</sequence>
<evidence type="ECO:0000313" key="1">
    <source>
        <dbReference type="EMBL" id="OMC36308.1"/>
    </source>
</evidence>
<protein>
    <submittedName>
        <fullName evidence="1">Uncharacterized protein</fullName>
    </submittedName>
</protein>
<accession>A0ABD6QEY8</accession>
<evidence type="ECO:0000313" key="2">
    <source>
        <dbReference type="Proteomes" id="UP000187001"/>
    </source>
</evidence>
<proteinExistence type="predicted"/>
<dbReference type="Proteomes" id="UP000187001">
    <property type="component" value="Unassembled WGS sequence"/>
</dbReference>
<comment type="caution">
    <text evidence="1">The sequence shown here is derived from an EMBL/GenBank/DDBJ whole genome shotgun (WGS) entry which is preliminary data.</text>
</comment>
<reference evidence="1 2" key="1">
    <citation type="submission" date="2016-07" db="EMBL/GenBank/DDBJ databases">
        <authorList>
            <person name="Sutton G."/>
            <person name="Brinkac L."/>
            <person name="Sanka R."/>
            <person name="Adams M."/>
            <person name="Lau E."/>
            <person name="Kumar A."/>
            <person name="Macaden R."/>
        </authorList>
    </citation>
    <scope>NUCLEOTIDE SEQUENCE [LARGE SCALE GENOMIC DNA]</scope>
    <source>
        <strain evidence="1 2">GA-0871</strain>
    </source>
</reference>
<dbReference type="EMBL" id="MBER01000155">
    <property type="protein sequence ID" value="OMC36308.1"/>
    <property type="molecule type" value="Genomic_DNA"/>
</dbReference>
<dbReference type="AlphaFoldDB" id="A0ABD6QEY8"/>
<name>A0ABD6QEY8_MYCFO</name>